<evidence type="ECO:0000256" key="7">
    <source>
        <dbReference type="ARBA" id="ARBA00022777"/>
    </source>
</evidence>
<dbReference type="AlphaFoldDB" id="F8FNF5"/>
<keyword evidence="4" id="KW-0597">Phosphoprotein</keyword>
<reference evidence="16" key="1">
    <citation type="submission" date="2011-06" db="EMBL/GenBank/DDBJ databases">
        <title>Complete genome sequence of Paenibacillus mucilaginosus KNP414.</title>
        <authorList>
            <person name="Wang J."/>
            <person name="Hu S."/>
            <person name="Hu X."/>
            <person name="Zhang B."/>
            <person name="Dong D."/>
            <person name="Zhang S."/>
            <person name="Zhao K."/>
            <person name="Wu D."/>
        </authorList>
    </citation>
    <scope>NUCLEOTIDE SEQUENCE [LARGE SCALE GENOMIC DNA]</scope>
    <source>
        <strain evidence="16">KNP414</strain>
    </source>
</reference>
<feature type="domain" description="Histidine kinase" evidence="14">
    <location>
        <begin position="246"/>
        <end position="473"/>
    </location>
</feature>
<dbReference type="PANTHER" id="PTHR43711:SF26">
    <property type="entry name" value="SENSOR HISTIDINE KINASE RCSC"/>
    <property type="match status" value="1"/>
</dbReference>
<keyword evidence="7 15" id="KW-0418">Kinase</keyword>
<feature type="compositionally biased region" description="Basic and acidic residues" evidence="12">
    <location>
        <begin position="472"/>
        <end position="481"/>
    </location>
</feature>
<keyword evidence="13" id="KW-1133">Transmembrane helix</keyword>
<dbReference type="InterPro" id="IPR050736">
    <property type="entry name" value="Sensor_HK_Regulatory"/>
</dbReference>
<dbReference type="EMBL" id="CP002869">
    <property type="protein sequence ID" value="AEI38992.1"/>
    <property type="molecule type" value="Genomic_DNA"/>
</dbReference>
<evidence type="ECO:0000256" key="5">
    <source>
        <dbReference type="ARBA" id="ARBA00022679"/>
    </source>
</evidence>
<dbReference type="Proteomes" id="UP000006620">
    <property type="component" value="Chromosome"/>
</dbReference>
<feature type="region of interest" description="Disordered" evidence="12">
    <location>
        <begin position="457"/>
        <end position="481"/>
    </location>
</feature>
<feature type="transmembrane region" description="Helical" evidence="13">
    <location>
        <begin position="107"/>
        <end position="132"/>
    </location>
</feature>
<reference evidence="15 16" key="2">
    <citation type="journal article" date="2013" name="Genome Announc.">
        <title>Genome Sequence of Growth-Improving Paenibacillus mucilaginosus Strain KNP414.</title>
        <authorList>
            <person name="Lu J.J."/>
            <person name="Wang J.F."/>
            <person name="Hu X.F."/>
        </authorList>
    </citation>
    <scope>NUCLEOTIDE SEQUENCE [LARGE SCALE GENOMIC DNA]</scope>
    <source>
        <strain evidence="15 16">KNP414</strain>
    </source>
</reference>
<feature type="transmembrane region" description="Helical" evidence="13">
    <location>
        <begin position="176"/>
        <end position="196"/>
    </location>
</feature>
<evidence type="ECO:0000313" key="16">
    <source>
        <dbReference type="Proteomes" id="UP000006620"/>
    </source>
</evidence>
<keyword evidence="5" id="KW-0808">Transferase</keyword>
<evidence type="ECO:0000256" key="9">
    <source>
        <dbReference type="ARBA" id="ARBA00023012"/>
    </source>
</evidence>
<comment type="similarity">
    <text evidence="2">In the N-terminal section; belongs to the phytochrome family.</text>
</comment>
<dbReference type="PATRIC" id="fig|1036673.3.peg.321"/>
<keyword evidence="6" id="KW-0547">Nucleotide-binding</keyword>
<dbReference type="SMART" id="SM00387">
    <property type="entry name" value="HATPase_c"/>
    <property type="match status" value="1"/>
</dbReference>
<protein>
    <recommendedName>
        <fullName evidence="10">Circadian input-output histidine kinase CikA</fullName>
        <ecNumber evidence="3">2.7.13.3</ecNumber>
    </recommendedName>
</protein>
<sequence length="481" mass="53335">MPFSKVFFVNVSLLVTLSYLVNLGYKYTADRFGWWTAMSARAREALVVALLVSAGWVTMLFGLQINESMLFDLRLVPVIVSIFVFRRASLPLLVGIGIGLVRLTLGWNYAALAGFFNLSLLGFAATGLSLWFRQTQVGYPANFVISLLAINVLNAVNLSLFGAIPSWIYVTTIMPYTLPLGTLLSALFLFILRDFYLDRKRTGELRATNRLLMRQKKELERAKAALEEQARELRMASRYKSEFLANMSHELRTPLNSIITLSQLTADGHEGRFTEEEVQYLGIIRASGEELLRQINDILDLSKMEAGHLEFHHEEVSVHEIAQILEHTFSWAAGQKGLTFSVTAAGDIPEIIRTDGARVHQILKNLLTNAVKFTEQGSVGLDIRKEHEGPGGEAGSWVAFAVTDTGIGISRDKHALIFEAFRQADGSISRRYGGTGLGLSISLELAKRLGGHLGVESEPGKGSRFTLYLPVHPEDDQRSSS</sequence>
<evidence type="ECO:0000256" key="11">
    <source>
        <dbReference type="SAM" id="Coils"/>
    </source>
</evidence>
<dbReference type="CDD" id="cd16922">
    <property type="entry name" value="HATPase_EvgS-ArcB-TorS-like"/>
    <property type="match status" value="1"/>
</dbReference>
<dbReference type="PRINTS" id="PR00344">
    <property type="entry name" value="BCTRLSENSOR"/>
</dbReference>
<evidence type="ECO:0000256" key="8">
    <source>
        <dbReference type="ARBA" id="ARBA00022840"/>
    </source>
</evidence>
<evidence type="ECO:0000256" key="3">
    <source>
        <dbReference type="ARBA" id="ARBA00012438"/>
    </source>
</evidence>
<evidence type="ECO:0000256" key="13">
    <source>
        <dbReference type="SAM" id="Phobius"/>
    </source>
</evidence>
<evidence type="ECO:0000256" key="10">
    <source>
        <dbReference type="ARBA" id="ARBA00074306"/>
    </source>
</evidence>
<accession>F8FNF5</accession>
<evidence type="ECO:0000313" key="15">
    <source>
        <dbReference type="EMBL" id="AEI38992.1"/>
    </source>
</evidence>
<dbReference type="GO" id="GO:0000155">
    <property type="term" value="F:phosphorelay sensor kinase activity"/>
    <property type="evidence" value="ECO:0007669"/>
    <property type="project" value="InterPro"/>
</dbReference>
<dbReference type="SMART" id="SM00388">
    <property type="entry name" value="HisKA"/>
    <property type="match status" value="1"/>
</dbReference>
<feature type="transmembrane region" description="Helical" evidence="13">
    <location>
        <begin position="45"/>
        <end position="63"/>
    </location>
</feature>
<dbReference type="HOGENOM" id="CLU_567239_0_0_9"/>
<dbReference type="SUPFAM" id="SSF47384">
    <property type="entry name" value="Homodimeric domain of signal transducing histidine kinase"/>
    <property type="match status" value="1"/>
</dbReference>
<evidence type="ECO:0000256" key="6">
    <source>
        <dbReference type="ARBA" id="ARBA00022741"/>
    </source>
</evidence>
<dbReference type="FunFam" id="3.30.565.10:FF:000010">
    <property type="entry name" value="Sensor histidine kinase RcsC"/>
    <property type="match status" value="1"/>
</dbReference>
<dbReference type="CDD" id="cd00082">
    <property type="entry name" value="HisKA"/>
    <property type="match status" value="1"/>
</dbReference>
<dbReference type="InterPro" id="IPR036890">
    <property type="entry name" value="HATPase_C_sf"/>
</dbReference>
<evidence type="ECO:0000259" key="14">
    <source>
        <dbReference type="PROSITE" id="PS50109"/>
    </source>
</evidence>
<keyword evidence="13" id="KW-0812">Transmembrane</keyword>
<keyword evidence="13" id="KW-0472">Membrane</keyword>
<dbReference type="PANTHER" id="PTHR43711">
    <property type="entry name" value="TWO-COMPONENT HISTIDINE KINASE"/>
    <property type="match status" value="1"/>
</dbReference>
<dbReference type="Pfam" id="PF00512">
    <property type="entry name" value="HisKA"/>
    <property type="match status" value="1"/>
</dbReference>
<dbReference type="InterPro" id="IPR005467">
    <property type="entry name" value="His_kinase_dom"/>
</dbReference>
<evidence type="ECO:0000256" key="1">
    <source>
        <dbReference type="ARBA" id="ARBA00000085"/>
    </source>
</evidence>
<name>F8FNF5_PAEMK</name>
<keyword evidence="11" id="KW-0175">Coiled coil</keyword>
<keyword evidence="8" id="KW-0067">ATP-binding</keyword>
<dbReference type="InterPro" id="IPR003661">
    <property type="entry name" value="HisK_dim/P_dom"/>
</dbReference>
<dbReference type="KEGG" id="pms:KNP414_00367"/>
<keyword evidence="9" id="KW-0902">Two-component regulatory system</keyword>
<evidence type="ECO:0000256" key="12">
    <source>
        <dbReference type="SAM" id="MobiDB-lite"/>
    </source>
</evidence>
<dbReference type="Gene3D" id="3.30.565.10">
    <property type="entry name" value="Histidine kinase-like ATPase, C-terminal domain"/>
    <property type="match status" value="1"/>
</dbReference>
<evidence type="ECO:0000256" key="4">
    <source>
        <dbReference type="ARBA" id="ARBA00022553"/>
    </source>
</evidence>
<dbReference type="Gene3D" id="1.10.287.130">
    <property type="match status" value="1"/>
</dbReference>
<feature type="transmembrane region" description="Helical" evidence="13">
    <location>
        <begin position="7"/>
        <end position="25"/>
    </location>
</feature>
<comment type="catalytic activity">
    <reaction evidence="1">
        <text>ATP + protein L-histidine = ADP + protein N-phospho-L-histidine.</text>
        <dbReference type="EC" id="2.7.13.3"/>
    </reaction>
</comment>
<dbReference type="RefSeq" id="WP_013914158.1">
    <property type="nucleotide sequence ID" value="NC_015690.1"/>
</dbReference>
<dbReference type="SUPFAM" id="SSF55874">
    <property type="entry name" value="ATPase domain of HSP90 chaperone/DNA topoisomerase II/histidine kinase"/>
    <property type="match status" value="1"/>
</dbReference>
<evidence type="ECO:0000256" key="2">
    <source>
        <dbReference type="ARBA" id="ARBA00006402"/>
    </source>
</evidence>
<proteinExistence type="inferred from homology"/>
<dbReference type="InterPro" id="IPR003594">
    <property type="entry name" value="HATPase_dom"/>
</dbReference>
<dbReference type="GO" id="GO:0005524">
    <property type="term" value="F:ATP binding"/>
    <property type="evidence" value="ECO:0007669"/>
    <property type="project" value="UniProtKB-KW"/>
</dbReference>
<dbReference type="Pfam" id="PF02518">
    <property type="entry name" value="HATPase_c"/>
    <property type="match status" value="1"/>
</dbReference>
<dbReference type="InterPro" id="IPR036097">
    <property type="entry name" value="HisK_dim/P_sf"/>
</dbReference>
<feature type="transmembrane region" description="Helical" evidence="13">
    <location>
        <begin position="144"/>
        <end position="170"/>
    </location>
</feature>
<organism evidence="15 16">
    <name type="scientific">Paenibacillus mucilaginosus (strain KNP414)</name>
    <dbReference type="NCBI Taxonomy" id="1036673"/>
    <lineage>
        <taxon>Bacteria</taxon>
        <taxon>Bacillati</taxon>
        <taxon>Bacillota</taxon>
        <taxon>Bacilli</taxon>
        <taxon>Bacillales</taxon>
        <taxon>Paenibacillaceae</taxon>
        <taxon>Paenibacillus</taxon>
    </lineage>
</organism>
<dbReference type="EC" id="2.7.13.3" evidence="3"/>
<dbReference type="InterPro" id="IPR004358">
    <property type="entry name" value="Sig_transdc_His_kin-like_C"/>
</dbReference>
<dbReference type="PROSITE" id="PS50109">
    <property type="entry name" value="HIS_KIN"/>
    <property type="match status" value="1"/>
</dbReference>
<gene>
    <name evidence="15" type="ordered locus">KNP414_00367</name>
</gene>
<feature type="coiled-coil region" evidence="11">
    <location>
        <begin position="205"/>
        <end position="239"/>
    </location>
</feature>
<feature type="transmembrane region" description="Helical" evidence="13">
    <location>
        <begin position="75"/>
        <end position="101"/>
    </location>
</feature>